<evidence type="ECO:0000256" key="4">
    <source>
        <dbReference type="PROSITE-ProRule" id="PRU00409"/>
    </source>
</evidence>
<accession>A0A4P8VSL5</accession>
<dbReference type="InterPro" id="IPR011761">
    <property type="entry name" value="ATP-grasp"/>
</dbReference>
<protein>
    <submittedName>
        <fullName evidence="6">TalD</fullName>
    </submittedName>
</protein>
<dbReference type="Gene3D" id="3.30.470.20">
    <property type="entry name" value="ATP-grasp fold, B domain"/>
    <property type="match status" value="1"/>
</dbReference>
<dbReference type="GO" id="GO:0046872">
    <property type="term" value="F:metal ion binding"/>
    <property type="evidence" value="ECO:0007669"/>
    <property type="project" value="InterPro"/>
</dbReference>
<evidence type="ECO:0000256" key="2">
    <source>
        <dbReference type="ARBA" id="ARBA00022741"/>
    </source>
</evidence>
<evidence type="ECO:0000259" key="5">
    <source>
        <dbReference type="PROSITE" id="PS50975"/>
    </source>
</evidence>
<dbReference type="SUPFAM" id="SSF56059">
    <property type="entry name" value="Glutathione synthetase ATP-binding domain-like"/>
    <property type="match status" value="1"/>
</dbReference>
<proteinExistence type="predicted"/>
<dbReference type="InterPro" id="IPR052032">
    <property type="entry name" value="ATP-dep_AA_Ligase"/>
</dbReference>
<dbReference type="GO" id="GO:0005524">
    <property type="term" value="F:ATP binding"/>
    <property type="evidence" value="ECO:0007669"/>
    <property type="project" value="UniProtKB-UniRule"/>
</dbReference>
<keyword evidence="2 4" id="KW-0547">Nucleotide-binding</keyword>
<dbReference type="Pfam" id="PF13535">
    <property type="entry name" value="ATP-grasp_4"/>
    <property type="match status" value="1"/>
</dbReference>
<sequence length="451" mass="47910">MNRILYVYVKGGAPLEYAFPRIAACGELHVLALAPLPTTAADAWRPSCTSIELVPEAPRGEELVELIVEYAKAIGADAVLTLSEFAVLAVAHAAHRLGLAGAGEGIVRARDKRLMREAWAAAGVPIPGFRRVDSLADLDAALAEFTPPLLLKPAWGAGSVAQIVLDSAADAAPAWSEIERGLQAGSRVGMNELYAADTDRDRLVEEIAQGSTEGWYQEPGYGDYVSVEGIVADGVYRPLAITAKLPTVPSFVEVASTSPSVMPVPLQRRIEEVSRQAVDALGLENCGTHTELKLMKDGELVVIETAARFGGLLTTRQVHEVFGFDPIGMLVRQLLGERVDYPEVMLTDGVRAAASVAVVPADAFGVPWRTRPVWNPQAVDWQSLLSPGSTIEAVPAFAMPAGQPVPAFDPAAGSRNWLGVYLLSAVDAATLQRDCNAVLNGLEAALHRAAS</sequence>
<organism evidence="6">
    <name type="scientific">Streptomyces mozunensis</name>
    <dbReference type="NCBI Taxonomy" id="2577050"/>
    <lineage>
        <taxon>Bacteria</taxon>
        <taxon>Bacillati</taxon>
        <taxon>Actinomycetota</taxon>
        <taxon>Actinomycetes</taxon>
        <taxon>Kitasatosporales</taxon>
        <taxon>Streptomycetaceae</taxon>
        <taxon>Streptomyces</taxon>
    </lineage>
</organism>
<gene>
    <name evidence="6" type="primary">talD</name>
</gene>
<dbReference type="PROSITE" id="PS50975">
    <property type="entry name" value="ATP_GRASP"/>
    <property type="match status" value="1"/>
</dbReference>
<dbReference type="Gene3D" id="3.40.50.20">
    <property type="match status" value="1"/>
</dbReference>
<dbReference type="AlphaFoldDB" id="A0A4P8VSL5"/>
<evidence type="ECO:0000313" key="6">
    <source>
        <dbReference type="EMBL" id="QCR99100.1"/>
    </source>
</evidence>
<evidence type="ECO:0000256" key="3">
    <source>
        <dbReference type="ARBA" id="ARBA00022840"/>
    </source>
</evidence>
<dbReference type="PANTHER" id="PTHR43585:SF2">
    <property type="entry name" value="ATP-GRASP ENZYME FSQD"/>
    <property type="match status" value="1"/>
</dbReference>
<reference evidence="6" key="1">
    <citation type="journal article" date="2019" name="Chem. Sci.">
        <title>Biosynthetic reconstitution of deoxysugar phosphoramidate metalloprotease inhibitors using an N-P-bond-forming kinase.</title>
        <authorList>
            <person name="Baulig A."/>
            <person name="Helmle I."/>
            <person name="Bader M."/>
            <person name="Wolf F."/>
            <person name="Kulik A."/>
            <person name="Al-Dilaimi A."/>
            <person name="Wibberg D."/>
            <person name="Kalinowski J."/>
            <person name="Gross H."/>
            <person name="Kaysser L."/>
        </authorList>
    </citation>
    <scope>NUCLEOTIDE SEQUENCE</scope>
    <source>
        <strain evidence="6">MK-23</strain>
    </source>
</reference>
<evidence type="ECO:0000256" key="1">
    <source>
        <dbReference type="ARBA" id="ARBA00022598"/>
    </source>
</evidence>
<keyword evidence="3 4" id="KW-0067">ATP-binding</keyword>
<dbReference type="EMBL" id="MK644118">
    <property type="protein sequence ID" value="QCR99100.1"/>
    <property type="molecule type" value="Genomic_DNA"/>
</dbReference>
<feature type="domain" description="ATP-grasp" evidence="5">
    <location>
        <begin position="116"/>
        <end position="335"/>
    </location>
</feature>
<name>A0A4P8VSL5_9ACTN</name>
<keyword evidence="1" id="KW-0436">Ligase</keyword>
<dbReference type="PANTHER" id="PTHR43585">
    <property type="entry name" value="FUMIPYRROLE BIOSYNTHESIS PROTEIN C"/>
    <property type="match status" value="1"/>
</dbReference>
<dbReference type="GO" id="GO:0016874">
    <property type="term" value="F:ligase activity"/>
    <property type="evidence" value="ECO:0007669"/>
    <property type="project" value="UniProtKB-KW"/>
</dbReference>